<keyword evidence="4" id="KW-1185">Reference proteome</keyword>
<keyword evidence="2" id="KW-0732">Signal</keyword>
<name>A0ABR1U4R9_9PEZI</name>
<sequence>MQFLPALLFLGAYTLPLISAAPVDGRCTDFRAFAPSLSDLSYMSRHALPRKITTATHSTIKHLEPGFHEFVYQSAKAIDSGESYSRIAARHAGACAVVTAVGMVLLWILARCLAAKWRKHRSQKEWGRKSRGSFIQRSRPLSVGSRGEILFNDTDEKEWDVRWARETGVADKACDRSHRVRLY</sequence>
<accession>A0ABR1U4R9</accession>
<keyword evidence="1" id="KW-1133">Transmembrane helix</keyword>
<keyword evidence="1" id="KW-0812">Transmembrane</keyword>
<comment type="caution">
    <text evidence="3">The sequence shown here is derived from an EMBL/GenBank/DDBJ whole genome shotgun (WGS) entry which is preliminary data.</text>
</comment>
<feature type="signal peptide" evidence="2">
    <location>
        <begin position="1"/>
        <end position="20"/>
    </location>
</feature>
<evidence type="ECO:0000256" key="1">
    <source>
        <dbReference type="SAM" id="Phobius"/>
    </source>
</evidence>
<evidence type="ECO:0000313" key="4">
    <source>
        <dbReference type="Proteomes" id="UP001446871"/>
    </source>
</evidence>
<evidence type="ECO:0000256" key="2">
    <source>
        <dbReference type="SAM" id="SignalP"/>
    </source>
</evidence>
<protein>
    <submittedName>
        <fullName evidence="3">Uncharacterized protein</fullName>
    </submittedName>
</protein>
<dbReference type="Proteomes" id="UP001446871">
    <property type="component" value="Unassembled WGS sequence"/>
</dbReference>
<reference evidence="3 4" key="1">
    <citation type="submission" date="2023-01" db="EMBL/GenBank/DDBJ databases">
        <title>Analysis of 21 Apiospora genomes using comparative genomics revels a genus with tremendous synthesis potential of carbohydrate active enzymes and secondary metabolites.</title>
        <authorList>
            <person name="Sorensen T."/>
        </authorList>
    </citation>
    <scope>NUCLEOTIDE SEQUENCE [LARGE SCALE GENOMIC DNA]</scope>
    <source>
        <strain evidence="3 4">CBS 83171</strain>
    </source>
</reference>
<evidence type="ECO:0000313" key="3">
    <source>
        <dbReference type="EMBL" id="KAK8053843.1"/>
    </source>
</evidence>
<gene>
    <name evidence="3" type="ORF">PG996_013144</name>
</gene>
<organism evidence="3 4">
    <name type="scientific">Apiospora saccharicola</name>
    <dbReference type="NCBI Taxonomy" id="335842"/>
    <lineage>
        <taxon>Eukaryota</taxon>
        <taxon>Fungi</taxon>
        <taxon>Dikarya</taxon>
        <taxon>Ascomycota</taxon>
        <taxon>Pezizomycotina</taxon>
        <taxon>Sordariomycetes</taxon>
        <taxon>Xylariomycetidae</taxon>
        <taxon>Amphisphaeriales</taxon>
        <taxon>Apiosporaceae</taxon>
        <taxon>Apiospora</taxon>
    </lineage>
</organism>
<keyword evidence="1" id="KW-0472">Membrane</keyword>
<proteinExistence type="predicted"/>
<feature type="chain" id="PRO_5046816859" evidence="2">
    <location>
        <begin position="21"/>
        <end position="183"/>
    </location>
</feature>
<feature type="transmembrane region" description="Helical" evidence="1">
    <location>
        <begin position="91"/>
        <end position="114"/>
    </location>
</feature>
<dbReference type="EMBL" id="JAQQWM010000008">
    <property type="protein sequence ID" value="KAK8053843.1"/>
    <property type="molecule type" value="Genomic_DNA"/>
</dbReference>